<dbReference type="SUPFAM" id="SSF75217">
    <property type="entry name" value="alpha/beta knot"/>
    <property type="match status" value="2"/>
</dbReference>
<feature type="region of interest" description="Disordered" evidence="2">
    <location>
        <begin position="1"/>
        <end position="25"/>
    </location>
</feature>
<comment type="similarity">
    <text evidence="1">Belongs to the class IV-like SAM-binding methyltransferase superfamily.</text>
</comment>
<dbReference type="Pfam" id="PF02598">
    <property type="entry name" value="Methyltrn_RNA_3"/>
    <property type="match status" value="1"/>
</dbReference>
<evidence type="ECO:0000313" key="4">
    <source>
        <dbReference type="Proteomes" id="UP000315783"/>
    </source>
</evidence>
<dbReference type="InterPro" id="IPR003750">
    <property type="entry name" value="Put_MeTrfase-C9orf114-like"/>
</dbReference>
<gene>
    <name evidence="3" type="ORF">IF1G_00579</name>
</gene>
<dbReference type="CDD" id="cd18086">
    <property type="entry name" value="HsC9orf114-like"/>
    <property type="match status" value="1"/>
</dbReference>
<dbReference type="InterPro" id="IPR012340">
    <property type="entry name" value="NA-bd_OB-fold"/>
</dbReference>
<dbReference type="STRING" id="43265.A0A545WCW9"/>
<dbReference type="PANTHER" id="PTHR12150:SF13">
    <property type="entry name" value="METHYLTRANSFERASE C9ORF114-RELATED"/>
    <property type="match status" value="1"/>
</dbReference>
<dbReference type="Proteomes" id="UP000315783">
    <property type="component" value="Unassembled WGS sequence"/>
</dbReference>
<comment type="caution">
    <text evidence="3">The sequence shown here is derived from an EMBL/GenBank/DDBJ whole genome shotgun (WGS) entry which is preliminary data.</text>
</comment>
<dbReference type="Gene3D" id="3.40.1280.10">
    <property type="match status" value="2"/>
</dbReference>
<feature type="region of interest" description="Disordered" evidence="2">
    <location>
        <begin position="307"/>
        <end position="372"/>
    </location>
</feature>
<dbReference type="EMBL" id="SPUK01000001">
    <property type="protein sequence ID" value="TQW00648.1"/>
    <property type="molecule type" value="Genomic_DNA"/>
</dbReference>
<sequence length="448" mass="48155">MRAEGNTKSSRSFSHAFLGDGDDEQHPALQFKKRKAAQHGTVSVAGTRSKRFAPVRGGRPWTVSVAVPGSILSNLPTAEQRIATVARLARSLAIFCVDEVIVYNDEAPTSAAAAAAGGMGNNLTRFDGAPSGTYTGDSDPCHFVAQLLSFLECPPFMRRRLFPLHPNLRHTALLPAVDMPHHPHPKAPWVPYVEGVTVEPAGEGLVEGAAAAAGGGSLVDTGPGGLVRVADTIPPHTRVTLRLGGPDAAGDHPVCAHPDAPRAEGGYYWGYAVRRCASLSAVFTECPHGGGYDLSVGTSERGAPLSQVMAEHRRQQQEQQQQRRQQQEQESRWRRGHRHYRAPDHGYHGHHGHHGHEDHEEDREAAGGPSSAAPSFRHLLVVFGGPRGIELAAAHDPKLAAINIRAARTRELFDHWVDVLPGQGSRAIATDEAVPIALMGLRGLWESV</sequence>
<protein>
    <submittedName>
        <fullName evidence="3">Deoxyribose-phosphate aldolase 2</fullName>
    </submittedName>
</protein>
<name>A0A545WCW9_9HYPO</name>
<evidence type="ECO:0000256" key="1">
    <source>
        <dbReference type="ARBA" id="ARBA00009841"/>
    </source>
</evidence>
<dbReference type="InterPro" id="IPR029028">
    <property type="entry name" value="Alpha/beta_knot_MTases"/>
</dbReference>
<reference evidence="3 4" key="1">
    <citation type="journal article" date="2019" name="Appl. Microbiol. Biotechnol.">
        <title>Genome sequence of Isaria javanica and comparative genome analysis insights into family S53 peptidase evolution in fungal entomopathogens.</title>
        <authorList>
            <person name="Lin R."/>
            <person name="Zhang X."/>
            <person name="Xin B."/>
            <person name="Zou M."/>
            <person name="Gao Y."/>
            <person name="Qin F."/>
            <person name="Hu Q."/>
            <person name="Xie B."/>
            <person name="Cheng X."/>
        </authorList>
    </citation>
    <scope>NUCLEOTIDE SEQUENCE [LARGE SCALE GENOMIC DNA]</scope>
    <source>
        <strain evidence="3 4">IJ1G</strain>
    </source>
</reference>
<feature type="compositionally biased region" description="Basic and acidic residues" evidence="2">
    <location>
        <begin position="355"/>
        <end position="365"/>
    </location>
</feature>
<keyword evidence="4" id="KW-1185">Reference proteome</keyword>
<dbReference type="OrthoDB" id="361029at2759"/>
<dbReference type="AlphaFoldDB" id="A0A545WCW9"/>
<dbReference type="SUPFAM" id="SSF50249">
    <property type="entry name" value="Nucleic acid-binding proteins"/>
    <property type="match status" value="1"/>
</dbReference>
<accession>A0A545WCW9</accession>
<dbReference type="InterPro" id="IPR029026">
    <property type="entry name" value="tRNA_m1G_MTases_N"/>
</dbReference>
<feature type="compositionally biased region" description="Polar residues" evidence="2">
    <location>
        <begin position="1"/>
        <end position="13"/>
    </location>
</feature>
<dbReference type="PANTHER" id="PTHR12150">
    <property type="entry name" value="CLASS IV SAM-BINDING METHYLTRANSFERASE-RELATED"/>
    <property type="match status" value="1"/>
</dbReference>
<evidence type="ECO:0000256" key="2">
    <source>
        <dbReference type="SAM" id="MobiDB-lite"/>
    </source>
</evidence>
<proteinExistence type="inferred from homology"/>
<evidence type="ECO:0000313" key="3">
    <source>
        <dbReference type="EMBL" id="TQW00648.1"/>
    </source>
</evidence>
<organism evidence="3 4">
    <name type="scientific">Cordyceps javanica</name>
    <dbReference type="NCBI Taxonomy" id="43265"/>
    <lineage>
        <taxon>Eukaryota</taxon>
        <taxon>Fungi</taxon>
        <taxon>Dikarya</taxon>
        <taxon>Ascomycota</taxon>
        <taxon>Pezizomycotina</taxon>
        <taxon>Sordariomycetes</taxon>
        <taxon>Hypocreomycetidae</taxon>
        <taxon>Hypocreales</taxon>
        <taxon>Cordycipitaceae</taxon>
        <taxon>Cordyceps</taxon>
    </lineage>
</organism>